<dbReference type="InterPro" id="IPR016055">
    <property type="entry name" value="A-D-PHexomutase_a/b/a-I/II/III"/>
</dbReference>
<dbReference type="InterPro" id="IPR005843">
    <property type="entry name" value="A-D-PHexomutase_C"/>
</dbReference>
<dbReference type="InterPro" id="IPR036900">
    <property type="entry name" value="A-D-PHexomutase_C_sf"/>
</dbReference>
<keyword evidence="3 9" id="KW-0479">Metal-binding</keyword>
<dbReference type="GO" id="GO:0009252">
    <property type="term" value="P:peptidoglycan biosynthetic process"/>
    <property type="evidence" value="ECO:0007669"/>
    <property type="project" value="TreeGrafter"/>
</dbReference>
<evidence type="ECO:0000313" key="15">
    <source>
        <dbReference type="Proteomes" id="UP000650511"/>
    </source>
</evidence>
<dbReference type="InterPro" id="IPR005844">
    <property type="entry name" value="A-D-PHexomutase_a/b/a-I"/>
</dbReference>
<feature type="binding site" description="via phosphate group" evidence="9">
    <location>
        <position position="101"/>
    </location>
    <ligand>
        <name>Mg(2+)</name>
        <dbReference type="ChEBI" id="CHEBI:18420"/>
    </ligand>
</feature>
<comment type="function">
    <text evidence="9">Catalyzes the conversion of glucosamine-6-phosphate to glucosamine-1-phosphate.</text>
</comment>
<evidence type="ECO:0000259" key="13">
    <source>
        <dbReference type="Pfam" id="PF02880"/>
    </source>
</evidence>
<organism evidence="14 15">
    <name type="scientific">Egicoccus halophilus</name>
    <dbReference type="NCBI Taxonomy" id="1670830"/>
    <lineage>
        <taxon>Bacteria</taxon>
        <taxon>Bacillati</taxon>
        <taxon>Actinomycetota</taxon>
        <taxon>Nitriliruptoria</taxon>
        <taxon>Egicoccales</taxon>
        <taxon>Egicoccaceae</taxon>
        <taxon>Egicoccus</taxon>
    </lineage>
</organism>
<dbReference type="AlphaFoldDB" id="A0A8J3AEQ5"/>
<feature type="domain" description="Alpha-D-phosphohexomutase alpha/beta/alpha" evidence="11">
    <location>
        <begin position="4"/>
        <end position="135"/>
    </location>
</feature>
<dbReference type="InterPro" id="IPR005846">
    <property type="entry name" value="A-D-PHexomutase_a/b/a-III"/>
</dbReference>
<dbReference type="GO" id="GO:0008966">
    <property type="term" value="F:phosphoglucosamine mutase activity"/>
    <property type="evidence" value="ECO:0007669"/>
    <property type="project" value="UniProtKB-UniRule"/>
</dbReference>
<feature type="domain" description="Alpha-D-phosphohexomutase alpha/beta/alpha" evidence="12">
    <location>
        <begin position="157"/>
        <end position="252"/>
    </location>
</feature>
<dbReference type="RefSeq" id="WP_130648588.1">
    <property type="nucleotide sequence ID" value="NZ_BMHA01000005.1"/>
</dbReference>
<dbReference type="CDD" id="cd05802">
    <property type="entry name" value="GlmM"/>
    <property type="match status" value="1"/>
</dbReference>
<evidence type="ECO:0000259" key="11">
    <source>
        <dbReference type="Pfam" id="PF02878"/>
    </source>
</evidence>
<dbReference type="Proteomes" id="UP000650511">
    <property type="component" value="Unassembled WGS sequence"/>
</dbReference>
<dbReference type="GO" id="GO:0006048">
    <property type="term" value="P:UDP-N-acetylglucosamine biosynthetic process"/>
    <property type="evidence" value="ECO:0007669"/>
    <property type="project" value="TreeGrafter"/>
</dbReference>
<dbReference type="PANTHER" id="PTHR42946">
    <property type="entry name" value="PHOSPHOHEXOSE MUTASE"/>
    <property type="match status" value="1"/>
</dbReference>
<evidence type="ECO:0000313" key="14">
    <source>
        <dbReference type="EMBL" id="GGI05885.1"/>
    </source>
</evidence>
<dbReference type="PANTHER" id="PTHR42946:SF1">
    <property type="entry name" value="PHOSPHOGLUCOMUTASE (ALPHA-D-GLUCOSE-1,6-BISPHOSPHATE-DEPENDENT)"/>
    <property type="match status" value="1"/>
</dbReference>
<dbReference type="InterPro" id="IPR006352">
    <property type="entry name" value="GlmM_bact"/>
</dbReference>
<dbReference type="EC" id="5.4.2.10" evidence="7 9"/>
<dbReference type="SUPFAM" id="SSF53738">
    <property type="entry name" value="Phosphoglucomutase, first 3 domains"/>
    <property type="match status" value="3"/>
</dbReference>
<feature type="modified residue" description="Phosphoserine" evidence="9">
    <location>
        <position position="101"/>
    </location>
</feature>
<comment type="similarity">
    <text evidence="1 9">Belongs to the phosphohexose mutase family.</text>
</comment>
<feature type="domain" description="Alpha-D-phosphohexomutase C-terminal" evidence="10">
    <location>
        <begin position="372"/>
        <end position="438"/>
    </location>
</feature>
<dbReference type="Pfam" id="PF02879">
    <property type="entry name" value="PGM_PMM_II"/>
    <property type="match status" value="1"/>
</dbReference>
<dbReference type="SUPFAM" id="SSF55957">
    <property type="entry name" value="Phosphoglucomutase, C-terminal domain"/>
    <property type="match status" value="1"/>
</dbReference>
<feature type="binding site" evidence="9">
    <location>
        <position position="239"/>
    </location>
    <ligand>
        <name>Mg(2+)</name>
        <dbReference type="ChEBI" id="CHEBI:18420"/>
    </ligand>
</feature>
<reference evidence="14" key="1">
    <citation type="journal article" date="2014" name="Int. J. Syst. Evol. Microbiol.">
        <title>Complete genome sequence of Corynebacterium casei LMG S-19264T (=DSM 44701T), isolated from a smear-ripened cheese.</title>
        <authorList>
            <consortium name="US DOE Joint Genome Institute (JGI-PGF)"/>
            <person name="Walter F."/>
            <person name="Albersmeier A."/>
            <person name="Kalinowski J."/>
            <person name="Ruckert C."/>
        </authorList>
    </citation>
    <scope>NUCLEOTIDE SEQUENCE</scope>
    <source>
        <strain evidence="14">CGMCC 1.14988</strain>
    </source>
</reference>
<dbReference type="Pfam" id="PF00408">
    <property type="entry name" value="PGM_PMM_IV"/>
    <property type="match status" value="1"/>
</dbReference>
<evidence type="ECO:0000256" key="5">
    <source>
        <dbReference type="ARBA" id="ARBA00023235"/>
    </source>
</evidence>
<evidence type="ECO:0000256" key="8">
    <source>
        <dbReference type="ARBA" id="ARBA00068193"/>
    </source>
</evidence>
<name>A0A8J3AEQ5_9ACTN</name>
<dbReference type="OrthoDB" id="9803322at2"/>
<dbReference type="InterPro" id="IPR005845">
    <property type="entry name" value="A-D-PHexomutase_a/b/a-II"/>
</dbReference>
<dbReference type="InterPro" id="IPR050060">
    <property type="entry name" value="Phosphoglucosamine_mutase"/>
</dbReference>
<evidence type="ECO:0000256" key="9">
    <source>
        <dbReference type="HAMAP-Rule" id="MF_01554"/>
    </source>
</evidence>
<evidence type="ECO:0000256" key="4">
    <source>
        <dbReference type="ARBA" id="ARBA00022842"/>
    </source>
</evidence>
<reference evidence="14" key="2">
    <citation type="submission" date="2020-09" db="EMBL/GenBank/DDBJ databases">
        <authorList>
            <person name="Sun Q."/>
            <person name="Zhou Y."/>
        </authorList>
    </citation>
    <scope>NUCLEOTIDE SEQUENCE</scope>
    <source>
        <strain evidence="14">CGMCC 1.14988</strain>
    </source>
</reference>
<dbReference type="FunFam" id="3.30.310.50:FF:000001">
    <property type="entry name" value="Phosphoglucosamine mutase"/>
    <property type="match status" value="1"/>
</dbReference>
<dbReference type="FunFam" id="3.40.120.10:FF:000002">
    <property type="entry name" value="Phosphoglucosamine mutase"/>
    <property type="match status" value="1"/>
</dbReference>
<keyword evidence="5 9" id="KW-0413">Isomerase</keyword>
<keyword evidence="15" id="KW-1185">Reference proteome</keyword>
<dbReference type="GO" id="GO:0004615">
    <property type="term" value="F:phosphomannomutase activity"/>
    <property type="evidence" value="ECO:0007669"/>
    <property type="project" value="TreeGrafter"/>
</dbReference>
<evidence type="ECO:0000259" key="10">
    <source>
        <dbReference type="Pfam" id="PF00408"/>
    </source>
</evidence>
<feature type="domain" description="Alpha-D-phosphohexomutase alpha/beta/alpha" evidence="13">
    <location>
        <begin position="256"/>
        <end position="366"/>
    </location>
</feature>
<dbReference type="NCBIfam" id="TIGR01455">
    <property type="entry name" value="glmM"/>
    <property type="match status" value="1"/>
</dbReference>
<dbReference type="GO" id="GO:0005975">
    <property type="term" value="P:carbohydrate metabolic process"/>
    <property type="evidence" value="ECO:0007669"/>
    <property type="project" value="InterPro"/>
</dbReference>
<dbReference type="HAMAP" id="MF_01554_B">
    <property type="entry name" value="GlmM_B"/>
    <property type="match status" value="1"/>
</dbReference>
<dbReference type="GO" id="GO:0005829">
    <property type="term" value="C:cytosol"/>
    <property type="evidence" value="ECO:0007669"/>
    <property type="project" value="TreeGrafter"/>
</dbReference>
<feature type="binding site" evidence="9">
    <location>
        <position position="243"/>
    </location>
    <ligand>
        <name>Mg(2+)</name>
        <dbReference type="ChEBI" id="CHEBI:18420"/>
    </ligand>
</feature>
<dbReference type="Pfam" id="PF02878">
    <property type="entry name" value="PGM_PMM_I"/>
    <property type="match status" value="1"/>
</dbReference>
<evidence type="ECO:0000256" key="7">
    <source>
        <dbReference type="ARBA" id="ARBA00066330"/>
    </source>
</evidence>
<dbReference type="Gene3D" id="3.40.120.10">
    <property type="entry name" value="Alpha-D-Glucose-1,6-Bisphosphate, subunit A, domain 3"/>
    <property type="match status" value="3"/>
</dbReference>
<feature type="active site" description="Phosphoserine intermediate" evidence="9">
    <location>
        <position position="101"/>
    </location>
</feature>
<evidence type="ECO:0000256" key="2">
    <source>
        <dbReference type="ARBA" id="ARBA00022553"/>
    </source>
</evidence>
<dbReference type="InterPro" id="IPR005841">
    <property type="entry name" value="Alpha-D-phosphohexomutase_SF"/>
</dbReference>
<comment type="caution">
    <text evidence="14">The sequence shown here is derived from an EMBL/GenBank/DDBJ whole genome shotgun (WGS) entry which is preliminary data.</text>
</comment>
<evidence type="ECO:0000256" key="1">
    <source>
        <dbReference type="ARBA" id="ARBA00010231"/>
    </source>
</evidence>
<protein>
    <recommendedName>
        <fullName evidence="8 9">Phosphoglucosamine mutase</fullName>
        <ecNumber evidence="7 9">5.4.2.10</ecNumber>
    </recommendedName>
</protein>
<evidence type="ECO:0000259" key="12">
    <source>
        <dbReference type="Pfam" id="PF02879"/>
    </source>
</evidence>
<gene>
    <name evidence="9 14" type="primary">glmM</name>
    <name evidence="14" type="ORF">GCM10011354_16340</name>
</gene>
<dbReference type="Pfam" id="PF02880">
    <property type="entry name" value="PGM_PMM_III"/>
    <property type="match status" value="1"/>
</dbReference>
<comment type="cofactor">
    <cofactor evidence="9">
        <name>Mg(2+)</name>
        <dbReference type="ChEBI" id="CHEBI:18420"/>
    </cofactor>
    <text evidence="9">Binds 1 Mg(2+) ion per subunit.</text>
</comment>
<feature type="binding site" evidence="9">
    <location>
        <position position="241"/>
    </location>
    <ligand>
        <name>Mg(2+)</name>
        <dbReference type="ChEBI" id="CHEBI:18420"/>
    </ligand>
</feature>
<proteinExistence type="inferred from homology"/>
<sequence length="446" mass="46911">MGSIFGTDGVRGKANADLTPELALALGRALVTVLREDGTRRPSILIGRDPRWSGEMLESALIAGITSAGGDAVSVGVLPTPAVAHLTAHSAAAAGAMISASHNPVGDNGIKFFGPEGYKLTDAEEERLEQLIAEDAGERPLSTDIGRRLRDHAAVARYVEYLATIADVDLTGLRIVVDGANGAASNVGPQVYRQLGADVVTVHCRPDGANINAGCGSTHPEVVSAAVLEHRADAGISHDGDADRLIAATHEGVEVDGDVILAVLARDAKHRGALAQDTVVTTVMTNLGFKRAMAGLHIDVLETKVGDRYVLEAMRERGLNLGGEQSGHLIDLDHATTGDGILSAVRLLSVVRSTGASLRELTDVMARLPQVLVNVRGVDKSRLDTTDAVWDVVRREEERLGDGGRVLLRPSGTEALVRVMAEAETADDAQLAVDRIADAVRDHLTV</sequence>
<keyword evidence="2 9" id="KW-0597">Phosphoprotein</keyword>
<evidence type="ECO:0000256" key="6">
    <source>
        <dbReference type="ARBA" id="ARBA00050364"/>
    </source>
</evidence>
<evidence type="ECO:0000256" key="3">
    <source>
        <dbReference type="ARBA" id="ARBA00022723"/>
    </source>
</evidence>
<dbReference type="Gene3D" id="3.30.310.50">
    <property type="entry name" value="Alpha-D-phosphohexomutase, C-terminal domain"/>
    <property type="match status" value="1"/>
</dbReference>
<dbReference type="GO" id="GO:0000287">
    <property type="term" value="F:magnesium ion binding"/>
    <property type="evidence" value="ECO:0007669"/>
    <property type="project" value="UniProtKB-UniRule"/>
</dbReference>
<comment type="catalytic activity">
    <reaction evidence="6 9">
        <text>alpha-D-glucosamine 1-phosphate = D-glucosamine 6-phosphate</text>
        <dbReference type="Rhea" id="RHEA:23424"/>
        <dbReference type="ChEBI" id="CHEBI:58516"/>
        <dbReference type="ChEBI" id="CHEBI:58725"/>
        <dbReference type="EC" id="5.4.2.10"/>
    </reaction>
</comment>
<dbReference type="FunFam" id="3.40.120.10:FF:000001">
    <property type="entry name" value="Phosphoglucosamine mutase"/>
    <property type="match status" value="1"/>
</dbReference>
<dbReference type="EMBL" id="BMHA01000005">
    <property type="protein sequence ID" value="GGI05885.1"/>
    <property type="molecule type" value="Genomic_DNA"/>
</dbReference>
<dbReference type="PRINTS" id="PR00509">
    <property type="entry name" value="PGMPMM"/>
</dbReference>
<accession>A0A8J3AEQ5</accession>
<comment type="PTM">
    <text evidence="9">Activated by phosphorylation.</text>
</comment>
<keyword evidence="4 9" id="KW-0460">Magnesium</keyword>